<evidence type="ECO:0000313" key="5">
    <source>
        <dbReference type="EMBL" id="RKP31946.1"/>
    </source>
</evidence>
<proteinExistence type="inferred from homology"/>
<comment type="similarity">
    <text evidence="2">Belongs to the importin beta family.</text>
</comment>
<feature type="non-terminal residue" evidence="5">
    <location>
        <position position="1"/>
    </location>
</feature>
<evidence type="ECO:0000256" key="3">
    <source>
        <dbReference type="ARBA" id="ARBA00022448"/>
    </source>
</evidence>
<accession>A0A4P9ZFW0</accession>
<dbReference type="AlphaFoldDB" id="A0A4P9ZFW0"/>
<dbReference type="PANTHER" id="PTHR12363">
    <property type="entry name" value="TRANSPORTIN 3 AND IMPORTIN 13"/>
    <property type="match status" value="1"/>
</dbReference>
<dbReference type="InterPro" id="IPR016024">
    <property type="entry name" value="ARM-type_fold"/>
</dbReference>
<dbReference type="Proteomes" id="UP000268321">
    <property type="component" value="Unassembled WGS sequence"/>
</dbReference>
<evidence type="ECO:0000256" key="4">
    <source>
        <dbReference type="ARBA" id="ARBA00023242"/>
    </source>
</evidence>
<keyword evidence="3" id="KW-0813">Transport</keyword>
<dbReference type="SUPFAM" id="SSF48371">
    <property type="entry name" value="ARM repeat"/>
    <property type="match status" value="1"/>
</dbReference>
<dbReference type="GO" id="GO:0006606">
    <property type="term" value="P:protein import into nucleus"/>
    <property type="evidence" value="ECO:0007669"/>
    <property type="project" value="TreeGrafter"/>
</dbReference>
<organism evidence="5 6">
    <name type="scientific">Metschnikowia bicuspidata</name>
    <dbReference type="NCBI Taxonomy" id="27322"/>
    <lineage>
        <taxon>Eukaryota</taxon>
        <taxon>Fungi</taxon>
        <taxon>Dikarya</taxon>
        <taxon>Ascomycota</taxon>
        <taxon>Saccharomycotina</taxon>
        <taxon>Pichiomycetes</taxon>
        <taxon>Metschnikowiaceae</taxon>
        <taxon>Metschnikowia</taxon>
    </lineage>
</organism>
<sequence>IQTSLQEVQKSPQGAAVASYLLHVPSRNCKYFGALTYSVVIQNNALEDDQVRSLVDLLYTHIIDLISNEEFIPSHMFIVQKLFSGLLFLYTKYPQAHGNPVAAFANSLVKRVEPLEVQLRTLTAPQLDLFLVFFATLIEDIVRANSSTSAVHRSVFEDLFPILISTFEYLSYLKSQNRLLHALDMQSLKSLSAWMSYISNINAEIRYEPPHITVLTLYVFLYFKTLFQSDSEEYLMGIQLSLRILGDIFETNPRLLTPDEKLAILHLLFDPEAWGMRFIREILLSEKRRDHEEKANAYVDLALAVLQYNMIKISKSLLEIATQNIIRTALLLTSSDDALFVDDPASERMLEFWEELTNVHVNSVELFDTLFELKNNPVFRALFEEQPLLMLKQVCRIYWKKIHIPSFAEYTSVKAEFNSYRRAVADFFLVAYSFLNVSLYSDLCEALILQSSLSGSYQSLADVEAALFLLYNINDDAVYFDSQANVLLPFATQIMQSNLIQRFRDLRIDDPANRLPISTFVQYLSSNVFFFETDEGSVHLGQVFDIVFQIIISNDHSLSLLASKTATRLCEKCSRHLVQFLPNLEVIIFEMLKNTNTEGLIRLRMFNAYTVVARTINNEELFCQILHAMVTQIHNTANIILQEVEQSGPCSDPQEEYLVSLLSCLVGVAKGCTLSDEFRDSMSEEQANFYREYWHRDPANIKRLVLSIFRLFLVDKKVISQIPIVVEKCCLVVKSGFGELGGPFDFGQDVVLDLVETIMEQLRNPNAVPYVFSLIESFINVNFRSIGVEQVKRLTNGLFEKHLDFLKSDPDLLKGAIDVFTALIDCKPSLIIGSEFFKNIILLCAVEGLHANELFIIKSVSKFWTQLLNLKKGTQEDQQVVLGLMYDTNWGLTLSRNLVLSFLAAPRSNLEPLYTIFRSLIAKYPLNFKSWLIEVVQQEPVLKLAESKERENFVNQLVLTRGRRPANDVLKAFWLKCNRLVEYNSESF</sequence>
<keyword evidence="6" id="KW-1185">Reference proteome</keyword>
<dbReference type="GO" id="GO:0005737">
    <property type="term" value="C:cytoplasm"/>
    <property type="evidence" value="ECO:0007669"/>
    <property type="project" value="TreeGrafter"/>
</dbReference>
<evidence type="ECO:0000313" key="6">
    <source>
        <dbReference type="Proteomes" id="UP000268321"/>
    </source>
</evidence>
<name>A0A4P9ZFW0_9ASCO</name>
<protein>
    <submittedName>
        <fullName evidence="5">Uncharacterized protein</fullName>
    </submittedName>
</protein>
<gene>
    <name evidence="5" type="ORF">METBISCDRAFT_12921</name>
</gene>
<dbReference type="InterPro" id="IPR051345">
    <property type="entry name" value="Importin_beta-like_NTR"/>
</dbReference>
<keyword evidence="4" id="KW-0539">Nucleus</keyword>
<evidence type="ECO:0000256" key="1">
    <source>
        <dbReference type="ARBA" id="ARBA00004123"/>
    </source>
</evidence>
<dbReference type="InterPro" id="IPR011989">
    <property type="entry name" value="ARM-like"/>
</dbReference>
<comment type="subcellular location">
    <subcellularLocation>
        <location evidence="1">Nucleus</location>
    </subcellularLocation>
</comment>
<dbReference type="EMBL" id="ML004435">
    <property type="protein sequence ID" value="RKP31946.1"/>
    <property type="molecule type" value="Genomic_DNA"/>
</dbReference>
<dbReference type="OrthoDB" id="2016913at2759"/>
<reference evidence="6" key="1">
    <citation type="journal article" date="2018" name="Nat. Microbiol.">
        <title>Leveraging single-cell genomics to expand the fungal tree of life.</title>
        <authorList>
            <person name="Ahrendt S.R."/>
            <person name="Quandt C.A."/>
            <person name="Ciobanu D."/>
            <person name="Clum A."/>
            <person name="Salamov A."/>
            <person name="Andreopoulos B."/>
            <person name="Cheng J.F."/>
            <person name="Woyke T."/>
            <person name="Pelin A."/>
            <person name="Henrissat B."/>
            <person name="Reynolds N.K."/>
            <person name="Benny G.L."/>
            <person name="Smith M.E."/>
            <person name="James T.Y."/>
            <person name="Grigoriev I.V."/>
        </authorList>
    </citation>
    <scope>NUCLEOTIDE SEQUENCE [LARGE SCALE GENOMIC DNA]</scope>
    <source>
        <strain evidence="6">Baker2002</strain>
    </source>
</reference>
<dbReference type="PANTHER" id="PTHR12363:SF33">
    <property type="entry name" value="IMPORTIN-13"/>
    <property type="match status" value="1"/>
</dbReference>
<evidence type="ECO:0000256" key="2">
    <source>
        <dbReference type="ARBA" id="ARBA00007991"/>
    </source>
</evidence>
<dbReference type="Gene3D" id="1.25.10.10">
    <property type="entry name" value="Leucine-rich Repeat Variant"/>
    <property type="match status" value="1"/>
</dbReference>
<dbReference type="GO" id="GO:0005634">
    <property type="term" value="C:nucleus"/>
    <property type="evidence" value="ECO:0007669"/>
    <property type="project" value="UniProtKB-SubCell"/>
</dbReference>